<dbReference type="AlphaFoldDB" id="A0A4Y9Z7H6"/>
<keyword evidence="3 7" id="KW-0812">Transmembrane</keyword>
<evidence type="ECO:0000256" key="6">
    <source>
        <dbReference type="SAM" id="MobiDB-lite"/>
    </source>
</evidence>
<feature type="transmembrane region" description="Helical" evidence="7">
    <location>
        <begin position="584"/>
        <end position="605"/>
    </location>
</feature>
<evidence type="ECO:0000256" key="4">
    <source>
        <dbReference type="ARBA" id="ARBA00022989"/>
    </source>
</evidence>
<evidence type="ECO:0000313" key="9">
    <source>
        <dbReference type="Proteomes" id="UP000298327"/>
    </source>
</evidence>
<keyword evidence="5 7" id="KW-0472">Membrane</keyword>
<dbReference type="CDD" id="cd11482">
    <property type="entry name" value="SLC-NCS1sbd_NRT1-like"/>
    <property type="match status" value="1"/>
</dbReference>
<keyword evidence="9" id="KW-1185">Reference proteome</keyword>
<sequence>MTSQPGTTLDDVSSEISFEVQISMLKGYIGRREEMKAWLEEGYGRLLLACLPAMRAHPKVQPARRGAAVAVTPLSEQPTAHPLFRHDHVDCNYGLCSPIYTTGLVAILSRLPCRTGFTRRIVCSRICSSVSWSLPYALPSEGIQWPEHLDSVVPAHLNFARYRRSILYWGNGWGSLVLNKAGAQTSLDNDSVYHLLQCLTITLASANAYLLDFRYLQSFISTCLIVDGNKSLIVPGKPPLISSPQSHGALLPVPMASNISVARTRAALKPSAWKLEPEPATFAPTSSWSNKDMDPVPEHRRTWSTLNYVAYWISDATNAAVWELASSMLAIGLSWRQALPAIAVGHIIIAVIMVLNGTIGARLHVPFPVLNRSSFGFYLSYFSVISRVILSMFWFGIQTFTGSECVYQMLKAIWPSLAHLPNHLPASANITTSGMMCYLLYWLIQFPFMLVSPQRIRYFFTAKAIIVPPTWLAMLIWAFVKVPASEGLASSHTSLHGSQLSWAWLSALNSALGIYSTLAVNIPDFTRYAKNERAQFVQIAIIPIAFTLCSFIGIAVTNAGITLYGQVLWDPLRLIDQWDNRAAAFFASFAWVMTTIGTNISANSLSAGNDMAALCPKYINIRRGQIICAVLGGWALCPWEILASATGFLSFMNGYTVFLGPIAGIMVTDYWFVHHTYVDVPSMYRPFGRYRYYYGVNWRALVALLVSVPPNLPGLINSVNPKIAVGGAVYLYDIAYLLGFTLASSVYWILSTLFPAKETMLEHTIFDDGPGSERDSVSDETEKVDAEKGSVYPVDVKATVVSPA</sequence>
<evidence type="ECO:0000256" key="5">
    <source>
        <dbReference type="ARBA" id="ARBA00023136"/>
    </source>
</evidence>
<dbReference type="Pfam" id="PF02133">
    <property type="entry name" value="Transp_cyt_pur"/>
    <property type="match status" value="1"/>
</dbReference>
<dbReference type="InterPro" id="IPR001248">
    <property type="entry name" value="Pur-cyt_permease"/>
</dbReference>
<feature type="transmembrane region" description="Helical" evidence="7">
    <location>
        <begin position="456"/>
        <end position="480"/>
    </location>
</feature>
<evidence type="ECO:0000256" key="1">
    <source>
        <dbReference type="ARBA" id="ARBA00004141"/>
    </source>
</evidence>
<dbReference type="OrthoDB" id="2018619at2759"/>
<feature type="transmembrane region" description="Helical" evidence="7">
    <location>
        <begin position="692"/>
        <end position="709"/>
    </location>
</feature>
<dbReference type="InterPro" id="IPR012681">
    <property type="entry name" value="NCS1"/>
</dbReference>
<dbReference type="InterPro" id="IPR045225">
    <property type="entry name" value="Uracil/uridine/allantoin_perm"/>
</dbReference>
<feature type="transmembrane region" description="Helical" evidence="7">
    <location>
        <begin position="424"/>
        <end position="444"/>
    </location>
</feature>
<dbReference type="Gene3D" id="1.10.4160.10">
    <property type="entry name" value="Hydantoin permease"/>
    <property type="match status" value="1"/>
</dbReference>
<gene>
    <name evidence="8" type="ORF">EVG20_g2185</name>
</gene>
<feature type="transmembrane region" description="Helical" evidence="7">
    <location>
        <begin position="338"/>
        <end position="363"/>
    </location>
</feature>
<feature type="compositionally biased region" description="Basic and acidic residues" evidence="6">
    <location>
        <begin position="767"/>
        <end position="788"/>
    </location>
</feature>
<feature type="transmembrane region" description="Helical" evidence="7">
    <location>
        <begin position="500"/>
        <end position="520"/>
    </location>
</feature>
<feature type="region of interest" description="Disordered" evidence="6">
    <location>
        <begin position="767"/>
        <end position="789"/>
    </location>
</feature>
<evidence type="ECO:0008006" key="10">
    <source>
        <dbReference type="Google" id="ProtNLM"/>
    </source>
</evidence>
<comment type="subcellular location">
    <subcellularLocation>
        <location evidence="1">Membrane</location>
        <topology evidence="1">Multi-pass membrane protein</topology>
    </subcellularLocation>
</comment>
<dbReference type="PANTHER" id="PTHR30618:SF0">
    <property type="entry name" value="PURINE-URACIL PERMEASE NCS1"/>
    <property type="match status" value="1"/>
</dbReference>
<evidence type="ECO:0000256" key="2">
    <source>
        <dbReference type="ARBA" id="ARBA00008974"/>
    </source>
</evidence>
<comment type="caution">
    <text evidence="8">The sequence shown here is derived from an EMBL/GenBank/DDBJ whole genome shotgun (WGS) entry which is preliminary data.</text>
</comment>
<dbReference type="Proteomes" id="UP000298327">
    <property type="component" value="Unassembled WGS sequence"/>
</dbReference>
<proteinExistence type="inferred from homology"/>
<dbReference type="EMBL" id="SEOQ01000081">
    <property type="protein sequence ID" value="TFY70816.1"/>
    <property type="molecule type" value="Genomic_DNA"/>
</dbReference>
<dbReference type="NCBIfam" id="TIGR00800">
    <property type="entry name" value="ncs1"/>
    <property type="match status" value="1"/>
</dbReference>
<feature type="transmembrane region" description="Helical" evidence="7">
    <location>
        <begin position="626"/>
        <end position="649"/>
    </location>
</feature>
<feature type="transmembrane region" description="Helical" evidence="7">
    <location>
        <begin position="541"/>
        <end position="564"/>
    </location>
</feature>
<accession>A0A4Y9Z7H6</accession>
<feature type="transmembrane region" description="Helical" evidence="7">
    <location>
        <begin position="729"/>
        <end position="750"/>
    </location>
</feature>
<dbReference type="GO" id="GO:0005886">
    <property type="term" value="C:plasma membrane"/>
    <property type="evidence" value="ECO:0007669"/>
    <property type="project" value="TreeGrafter"/>
</dbReference>
<organism evidence="8 9">
    <name type="scientific">Dentipellis fragilis</name>
    <dbReference type="NCBI Taxonomy" id="205917"/>
    <lineage>
        <taxon>Eukaryota</taxon>
        <taxon>Fungi</taxon>
        <taxon>Dikarya</taxon>
        <taxon>Basidiomycota</taxon>
        <taxon>Agaricomycotina</taxon>
        <taxon>Agaricomycetes</taxon>
        <taxon>Russulales</taxon>
        <taxon>Hericiaceae</taxon>
        <taxon>Dentipellis</taxon>
    </lineage>
</organism>
<evidence type="ECO:0000313" key="8">
    <source>
        <dbReference type="EMBL" id="TFY70816.1"/>
    </source>
</evidence>
<feature type="transmembrane region" description="Helical" evidence="7">
    <location>
        <begin position="655"/>
        <end position="672"/>
    </location>
</feature>
<keyword evidence="4 7" id="KW-1133">Transmembrane helix</keyword>
<protein>
    <recommendedName>
        <fullName evidence="10">Cytosine-purine permease</fullName>
    </recommendedName>
</protein>
<comment type="similarity">
    <text evidence="2">Belongs to the purine-cytosine permease (2.A.39) family.</text>
</comment>
<evidence type="ECO:0000256" key="3">
    <source>
        <dbReference type="ARBA" id="ARBA00022692"/>
    </source>
</evidence>
<dbReference type="FunFam" id="1.10.4160.10:FF:000001">
    <property type="entry name" value="Uracil permease, putative"/>
    <property type="match status" value="1"/>
</dbReference>
<dbReference type="PANTHER" id="PTHR30618">
    <property type="entry name" value="NCS1 FAMILY PURINE/PYRIMIDINE TRANSPORTER"/>
    <property type="match status" value="1"/>
</dbReference>
<reference evidence="8 9" key="1">
    <citation type="submission" date="2019-02" db="EMBL/GenBank/DDBJ databases">
        <title>Genome sequencing of the rare red list fungi Dentipellis fragilis.</title>
        <authorList>
            <person name="Buettner E."/>
            <person name="Kellner H."/>
        </authorList>
    </citation>
    <scope>NUCLEOTIDE SEQUENCE [LARGE SCALE GENOMIC DNA]</scope>
    <source>
        <strain evidence="8 9">DSM 105465</strain>
    </source>
</reference>
<name>A0A4Y9Z7H6_9AGAM</name>
<dbReference type="STRING" id="205917.A0A4Y9Z7H6"/>
<evidence type="ECO:0000256" key="7">
    <source>
        <dbReference type="SAM" id="Phobius"/>
    </source>
</evidence>
<dbReference type="GO" id="GO:0015205">
    <property type="term" value="F:nucleobase transmembrane transporter activity"/>
    <property type="evidence" value="ECO:0007669"/>
    <property type="project" value="TreeGrafter"/>
</dbReference>
<feature type="transmembrane region" description="Helical" evidence="7">
    <location>
        <begin position="375"/>
        <end position="397"/>
    </location>
</feature>